<dbReference type="AlphaFoldDB" id="A0A4R7KAE0"/>
<dbReference type="Pfam" id="PF07870">
    <property type="entry name" value="DUF1657"/>
    <property type="match status" value="1"/>
</dbReference>
<accession>A0A4R7KAE0</accession>
<dbReference type="OrthoDB" id="1684731at2"/>
<organism evidence="1 2">
    <name type="scientific">Fonticella tunisiensis</name>
    <dbReference type="NCBI Taxonomy" id="1096341"/>
    <lineage>
        <taxon>Bacteria</taxon>
        <taxon>Bacillati</taxon>
        <taxon>Bacillota</taxon>
        <taxon>Clostridia</taxon>
        <taxon>Eubacteriales</taxon>
        <taxon>Clostridiaceae</taxon>
        <taxon>Fonticella</taxon>
    </lineage>
</organism>
<evidence type="ECO:0000313" key="1">
    <source>
        <dbReference type="EMBL" id="TDT51334.1"/>
    </source>
</evidence>
<dbReference type="Proteomes" id="UP000295325">
    <property type="component" value="Unassembled WGS sequence"/>
</dbReference>
<dbReference type="RefSeq" id="WP_133628668.1">
    <property type="nucleotide sequence ID" value="NZ_SOAZ01000018.1"/>
</dbReference>
<reference evidence="1 2" key="1">
    <citation type="submission" date="2019-03" db="EMBL/GenBank/DDBJ databases">
        <title>Genomic Encyclopedia of Type Strains, Phase IV (KMG-IV): sequencing the most valuable type-strain genomes for metagenomic binning, comparative biology and taxonomic classification.</title>
        <authorList>
            <person name="Goeker M."/>
        </authorList>
    </citation>
    <scope>NUCLEOTIDE SEQUENCE [LARGE SCALE GENOMIC DNA]</scope>
    <source>
        <strain evidence="1 2">DSM 24455</strain>
    </source>
</reference>
<name>A0A4R7KAE0_9CLOT</name>
<evidence type="ECO:0000313" key="2">
    <source>
        <dbReference type="Proteomes" id="UP000295325"/>
    </source>
</evidence>
<comment type="caution">
    <text evidence="1">The sequence shown here is derived from an EMBL/GenBank/DDBJ whole genome shotgun (WGS) entry which is preliminary data.</text>
</comment>
<dbReference type="EMBL" id="SOAZ01000018">
    <property type="protein sequence ID" value="TDT51334.1"/>
    <property type="molecule type" value="Genomic_DNA"/>
</dbReference>
<protein>
    <submittedName>
        <fullName evidence="1">Uncharacterized protein DUF1657</fullName>
    </submittedName>
</protein>
<proteinExistence type="predicted"/>
<sequence>MTVGSKVKQTLANLKGIESTLRIYSIQGRNEDERRTFEEALQTTAKVISDLELRMKTLEYEEPQYKGF</sequence>
<dbReference type="InterPro" id="IPR012452">
    <property type="entry name" value="DUF1657"/>
</dbReference>
<gene>
    <name evidence="1" type="ORF">EDD71_11818</name>
</gene>
<keyword evidence="2" id="KW-1185">Reference proteome</keyword>